<keyword evidence="2" id="KW-1133">Transmembrane helix</keyword>
<feature type="region of interest" description="Disordered" evidence="1">
    <location>
        <begin position="25"/>
        <end position="98"/>
    </location>
</feature>
<accession>A0A0N1HUX6</accession>
<protein>
    <submittedName>
        <fullName evidence="3">Uncharacterized protein</fullName>
    </submittedName>
</protein>
<feature type="compositionally biased region" description="Basic and acidic residues" evidence="1">
    <location>
        <begin position="642"/>
        <end position="651"/>
    </location>
</feature>
<keyword evidence="2" id="KW-0812">Transmembrane</keyword>
<dbReference type="Proteomes" id="UP000038009">
    <property type="component" value="Unassembled WGS sequence"/>
</dbReference>
<feature type="compositionally biased region" description="Basic and acidic residues" evidence="1">
    <location>
        <begin position="659"/>
        <end position="682"/>
    </location>
</feature>
<feature type="compositionally biased region" description="Basic residues" evidence="1">
    <location>
        <begin position="40"/>
        <end position="50"/>
    </location>
</feature>
<comment type="caution">
    <text evidence="3">The sequence shown here is derived from an EMBL/GenBank/DDBJ whole genome shotgun (WGS) entry which is preliminary data.</text>
</comment>
<feature type="compositionally biased region" description="Polar residues" evidence="1">
    <location>
        <begin position="326"/>
        <end position="341"/>
    </location>
</feature>
<feature type="compositionally biased region" description="Polar residues" evidence="1">
    <location>
        <begin position="25"/>
        <end position="39"/>
    </location>
</feature>
<dbReference type="AlphaFoldDB" id="A0A0N1HUX6"/>
<feature type="region of interest" description="Disordered" evidence="1">
    <location>
        <begin position="642"/>
        <end position="722"/>
    </location>
</feature>
<feature type="region of interest" description="Disordered" evidence="1">
    <location>
        <begin position="127"/>
        <end position="149"/>
    </location>
</feature>
<feature type="compositionally biased region" description="Low complexity" evidence="1">
    <location>
        <begin position="388"/>
        <end position="411"/>
    </location>
</feature>
<feature type="compositionally biased region" description="Basic residues" evidence="1">
    <location>
        <begin position="74"/>
        <end position="86"/>
    </location>
</feature>
<evidence type="ECO:0000256" key="2">
    <source>
        <dbReference type="SAM" id="Phobius"/>
    </source>
</evidence>
<feature type="transmembrane region" description="Helical" evidence="2">
    <location>
        <begin position="761"/>
        <end position="783"/>
    </location>
</feature>
<name>A0A0N1HUX6_LEPSE</name>
<evidence type="ECO:0000313" key="4">
    <source>
        <dbReference type="Proteomes" id="UP000038009"/>
    </source>
</evidence>
<feature type="region of interest" description="Disordered" evidence="1">
    <location>
        <begin position="222"/>
        <end position="253"/>
    </location>
</feature>
<feature type="compositionally biased region" description="Polar residues" evidence="1">
    <location>
        <begin position="138"/>
        <end position="148"/>
    </location>
</feature>
<sequence length="789" mass="84937">MSISPAHWMPIRRPRYSELHLSDDVSSLPFSSLNDPHTQSQRHRSHRHSHSCSSGDSSSSHRRHHSRQPPQQTSHRRYHAQNHAVRKTTSLSSPSRALFDQPEHQNDALHNSHSYIAPALQPRCCRGSSADGGGMVSDSASQSRSGSVPSRLILSVRSSDDPSILHSLHEAHGNNACVHPQLTAHALQPCWSTSKALAELALRGRDAPPYAMEEDGWACGDDERAETSHVPTPPTMPPYTPPRPPPASAMSSVAVPTGSERYQRRAADFQPNSANRTRTIGGVEADNCCRFAHAKTPRPRVVAGIPSPFPVLFPHMERSPHGIQVISSQSPHSTRRGVSQHPQQPTASSLPPPAPAQPQRASSRDANGSRNYSGGSEVGDAAARNRKAGTPSAGPGAVPPGSVGSPNGASVHTPHSAASRSFTLALASAVRTATAEAQRSPLNSRLCAPPPPPVPLLPPQLLLQRGGGGVPCVSVATPDGSSFDALSIPPSCTPCTMTRRAPPRFSIPTDSSNNSTIRDAALKAHPPHFSLPTPQLTSPRRLSWRYRSPRTDCPFPAEESATLSSLPTTPLCVTPLDFTGICDGPLVRNGGVVAGPWWGSGDRAPGTLSPCVIAASYAYSGYDEDDDESEDEFADYRPRWQKEKERQRLEQDAPVPDTCSDRGSRDHWSDGRAEKAVNRDEDYMGPGGRALPARSSTSASLRLDAERSTAAGASRYNDPPRSLRKPLWRPSFWRGSGGIPTDHHLTTGLSSAGWTVSVKRVLSIAGTWLARLLAIYLSSFMLFKTCNKR</sequence>
<evidence type="ECO:0000313" key="3">
    <source>
        <dbReference type="EMBL" id="KPI84190.1"/>
    </source>
</evidence>
<dbReference type="VEuPathDB" id="TriTrypDB:Lsey_0281_0090"/>
<evidence type="ECO:0000256" key="1">
    <source>
        <dbReference type="SAM" id="MobiDB-lite"/>
    </source>
</evidence>
<feature type="region of interest" description="Disordered" evidence="1">
    <location>
        <begin position="326"/>
        <end position="416"/>
    </location>
</feature>
<gene>
    <name evidence="3" type="ORF">ABL78_6764</name>
</gene>
<reference evidence="3 4" key="1">
    <citation type="journal article" date="2015" name="PLoS Pathog.">
        <title>Leptomonas seymouri: Adaptations to the Dixenous Life Cycle Analyzed by Genome Sequencing, Transcriptome Profiling and Co-infection with Leishmania donovani.</title>
        <authorList>
            <person name="Kraeva N."/>
            <person name="Butenko A."/>
            <person name="Hlavacova J."/>
            <person name="Kostygov A."/>
            <person name="Myskova J."/>
            <person name="Grybchuk D."/>
            <person name="Lestinova T."/>
            <person name="Votypka J."/>
            <person name="Volf P."/>
            <person name="Opperdoes F."/>
            <person name="Flegontov P."/>
            <person name="Lukes J."/>
            <person name="Yurchenko V."/>
        </authorList>
    </citation>
    <scope>NUCLEOTIDE SEQUENCE [LARGE SCALE GENOMIC DNA]</scope>
    <source>
        <strain evidence="3 4">ATCC 30220</strain>
    </source>
</reference>
<feature type="compositionally biased region" description="Polar residues" evidence="1">
    <location>
        <begin position="364"/>
        <end position="374"/>
    </location>
</feature>
<dbReference type="EMBL" id="LJSK01000281">
    <property type="protein sequence ID" value="KPI84190.1"/>
    <property type="molecule type" value="Genomic_DNA"/>
</dbReference>
<keyword evidence="4" id="KW-1185">Reference proteome</keyword>
<organism evidence="3 4">
    <name type="scientific">Leptomonas seymouri</name>
    <dbReference type="NCBI Taxonomy" id="5684"/>
    <lineage>
        <taxon>Eukaryota</taxon>
        <taxon>Discoba</taxon>
        <taxon>Euglenozoa</taxon>
        <taxon>Kinetoplastea</taxon>
        <taxon>Metakinetoplastina</taxon>
        <taxon>Trypanosomatida</taxon>
        <taxon>Trypanosomatidae</taxon>
        <taxon>Leishmaniinae</taxon>
        <taxon>Leptomonas</taxon>
    </lineage>
</organism>
<proteinExistence type="predicted"/>
<feature type="compositionally biased region" description="Pro residues" evidence="1">
    <location>
        <begin position="231"/>
        <end position="247"/>
    </location>
</feature>
<keyword evidence="2" id="KW-0472">Membrane</keyword>